<protein>
    <recommendedName>
        <fullName evidence="3">Thioredoxin-like fold domain-containing protein</fullName>
    </recommendedName>
</protein>
<evidence type="ECO:0000313" key="2">
    <source>
        <dbReference type="Proteomes" id="UP000530564"/>
    </source>
</evidence>
<gene>
    <name evidence="1" type="ORF">GGQ61_001499</name>
</gene>
<dbReference type="Proteomes" id="UP000530564">
    <property type="component" value="Unassembled WGS sequence"/>
</dbReference>
<keyword evidence="2" id="KW-1185">Reference proteome</keyword>
<accession>A0A840A019</accession>
<comment type="caution">
    <text evidence="1">The sequence shown here is derived from an EMBL/GenBank/DDBJ whole genome shotgun (WGS) entry which is preliminary data.</text>
</comment>
<sequence length="213" mass="24092">MKRFQLWAILVLVLALAGAGGFAWWNYDLRWRPHTITKHQDEIARILETSGWVSPGKTGPKLYMISFRTCPDCVRFKAEEFPALQAAGVDTRVIEIARRDVNGVSKSTPAERATVAELWLGRSWPLMERWEDTPAEAWTAEGIPPADGDMARTAVVEAGRKLVDDLQPLLKANGVKFAYPTLVWWTKDGKMRACACERRETYRFVRKELGLAS</sequence>
<evidence type="ECO:0008006" key="3">
    <source>
        <dbReference type="Google" id="ProtNLM"/>
    </source>
</evidence>
<evidence type="ECO:0000313" key="1">
    <source>
        <dbReference type="EMBL" id="MBB3890782.1"/>
    </source>
</evidence>
<reference evidence="1 2" key="1">
    <citation type="submission" date="2020-08" db="EMBL/GenBank/DDBJ databases">
        <title>Genomic Encyclopedia of Type Strains, Phase IV (KMG-IV): sequencing the most valuable type-strain genomes for metagenomic binning, comparative biology and taxonomic classification.</title>
        <authorList>
            <person name="Goeker M."/>
        </authorList>
    </citation>
    <scope>NUCLEOTIDE SEQUENCE [LARGE SCALE GENOMIC DNA]</scope>
    <source>
        <strain evidence="1 2">DSM 21793</strain>
    </source>
</reference>
<dbReference type="RefSeq" id="WP_183771171.1">
    <property type="nucleotide sequence ID" value="NZ_JACIDK010000002.1"/>
</dbReference>
<proteinExistence type="predicted"/>
<name>A0A840A019_9CAUL</name>
<dbReference type="AlphaFoldDB" id="A0A840A019"/>
<organism evidence="1 2">
    <name type="scientific">Phenylobacterium haematophilum</name>
    <dbReference type="NCBI Taxonomy" id="98513"/>
    <lineage>
        <taxon>Bacteria</taxon>
        <taxon>Pseudomonadati</taxon>
        <taxon>Pseudomonadota</taxon>
        <taxon>Alphaproteobacteria</taxon>
        <taxon>Caulobacterales</taxon>
        <taxon>Caulobacteraceae</taxon>
        <taxon>Phenylobacterium</taxon>
    </lineage>
</organism>
<dbReference type="EMBL" id="JACIDK010000002">
    <property type="protein sequence ID" value="MBB3890782.1"/>
    <property type="molecule type" value="Genomic_DNA"/>
</dbReference>